<protein>
    <submittedName>
        <fullName evidence="1">Uncharacterized protein</fullName>
    </submittedName>
</protein>
<proteinExistence type="predicted"/>
<dbReference type="AlphaFoldDB" id="A0AAD7P1V3"/>
<reference evidence="1" key="1">
    <citation type="submission" date="2023-03" db="EMBL/GenBank/DDBJ databases">
        <title>Massive genome expansion in bonnet fungi (Mycena s.s.) driven by repeated elements and novel gene families across ecological guilds.</title>
        <authorList>
            <consortium name="Lawrence Berkeley National Laboratory"/>
            <person name="Harder C.B."/>
            <person name="Miyauchi S."/>
            <person name="Viragh M."/>
            <person name="Kuo A."/>
            <person name="Thoen E."/>
            <person name="Andreopoulos B."/>
            <person name="Lu D."/>
            <person name="Skrede I."/>
            <person name="Drula E."/>
            <person name="Henrissat B."/>
            <person name="Morin E."/>
            <person name="Kohler A."/>
            <person name="Barry K."/>
            <person name="LaButti K."/>
            <person name="Morin E."/>
            <person name="Salamov A."/>
            <person name="Lipzen A."/>
            <person name="Mereny Z."/>
            <person name="Hegedus B."/>
            <person name="Baldrian P."/>
            <person name="Stursova M."/>
            <person name="Weitz H."/>
            <person name="Taylor A."/>
            <person name="Grigoriev I.V."/>
            <person name="Nagy L.G."/>
            <person name="Martin F."/>
            <person name="Kauserud H."/>
        </authorList>
    </citation>
    <scope>NUCLEOTIDE SEQUENCE</scope>
    <source>
        <strain evidence="1">CBHHK182m</strain>
    </source>
</reference>
<comment type="caution">
    <text evidence="1">The sequence shown here is derived from an EMBL/GenBank/DDBJ whole genome shotgun (WGS) entry which is preliminary data.</text>
</comment>
<name>A0AAD7P1V3_9AGAR</name>
<gene>
    <name evidence="1" type="ORF">B0H16DRAFT_293005</name>
</gene>
<organism evidence="1 2">
    <name type="scientific">Mycena metata</name>
    <dbReference type="NCBI Taxonomy" id="1033252"/>
    <lineage>
        <taxon>Eukaryota</taxon>
        <taxon>Fungi</taxon>
        <taxon>Dikarya</taxon>
        <taxon>Basidiomycota</taxon>
        <taxon>Agaricomycotina</taxon>
        <taxon>Agaricomycetes</taxon>
        <taxon>Agaricomycetidae</taxon>
        <taxon>Agaricales</taxon>
        <taxon>Marasmiineae</taxon>
        <taxon>Mycenaceae</taxon>
        <taxon>Mycena</taxon>
    </lineage>
</organism>
<keyword evidence="2" id="KW-1185">Reference proteome</keyword>
<dbReference type="Proteomes" id="UP001215598">
    <property type="component" value="Unassembled WGS sequence"/>
</dbReference>
<dbReference type="EMBL" id="JARKIB010000002">
    <property type="protein sequence ID" value="KAJ7784290.1"/>
    <property type="molecule type" value="Genomic_DNA"/>
</dbReference>
<accession>A0AAD7P1V3</accession>
<evidence type="ECO:0000313" key="2">
    <source>
        <dbReference type="Proteomes" id="UP001215598"/>
    </source>
</evidence>
<sequence>MEWESERLYDFLVAIIQVKEGWKSLAVEAAILLLENLTFPTIDTHPLHFLCVEVVAGLPESPLSVLQDAYSASMRSKAWILLQACGLSLAERMDKIEKLVQETPNFASAQILDALSDVVIFSRLDSTLQSSASTCLRKVTEPQWQSLHHVFGRWVVKLLRARSSLNDPLPRQFSRLASFDPADTVMEDLFTFCSHAAPVSHKLVDTAALMILRNICNGCHQDRIHCAVAICKLSENEIEEALKLLLINIPSLP</sequence>
<evidence type="ECO:0000313" key="1">
    <source>
        <dbReference type="EMBL" id="KAJ7784290.1"/>
    </source>
</evidence>